<dbReference type="Pfam" id="PF00270">
    <property type="entry name" value="DEAD"/>
    <property type="match status" value="1"/>
</dbReference>
<evidence type="ECO:0000256" key="8">
    <source>
        <dbReference type="ARBA" id="ARBA00022782"/>
    </source>
</evidence>
<dbReference type="Pfam" id="PF00567">
    <property type="entry name" value="TUDOR"/>
    <property type="match status" value="1"/>
</dbReference>
<dbReference type="GO" id="GO:0003723">
    <property type="term" value="F:RNA binding"/>
    <property type="evidence" value="ECO:0007669"/>
    <property type="project" value="TreeGrafter"/>
</dbReference>
<keyword evidence="8" id="KW-0221">Differentiation</keyword>
<evidence type="ECO:0000256" key="1">
    <source>
        <dbReference type="ARBA" id="ARBA00004496"/>
    </source>
</evidence>
<dbReference type="GO" id="GO:0003724">
    <property type="term" value="F:RNA helicase activity"/>
    <property type="evidence" value="ECO:0007669"/>
    <property type="project" value="UniProtKB-EC"/>
</dbReference>
<evidence type="ECO:0000313" key="20">
    <source>
        <dbReference type="EMBL" id="KAJ3647621.1"/>
    </source>
</evidence>
<evidence type="ECO:0000256" key="9">
    <source>
        <dbReference type="ARBA" id="ARBA00022801"/>
    </source>
</evidence>
<evidence type="ECO:0000256" key="14">
    <source>
        <dbReference type="ARBA" id="ARBA00023254"/>
    </source>
</evidence>
<dbReference type="GO" id="GO:0031047">
    <property type="term" value="P:regulatory ncRNA-mediated gene silencing"/>
    <property type="evidence" value="ECO:0007669"/>
    <property type="project" value="UniProtKB-KW"/>
</dbReference>
<dbReference type="InterPro" id="IPR027417">
    <property type="entry name" value="P-loop_NTPase"/>
</dbReference>
<dbReference type="GO" id="GO:0051321">
    <property type="term" value="P:meiotic cell cycle"/>
    <property type="evidence" value="ECO:0007669"/>
    <property type="project" value="UniProtKB-KW"/>
</dbReference>
<feature type="domain" description="Helicase ATP-binding" evidence="18">
    <location>
        <begin position="120"/>
        <end position="286"/>
    </location>
</feature>
<dbReference type="SMART" id="SM00490">
    <property type="entry name" value="HELICc"/>
    <property type="match status" value="1"/>
</dbReference>
<evidence type="ECO:0000256" key="11">
    <source>
        <dbReference type="ARBA" id="ARBA00022840"/>
    </source>
</evidence>
<feature type="domain" description="Tudor" evidence="17">
    <location>
        <begin position="940"/>
        <end position="1001"/>
    </location>
</feature>
<evidence type="ECO:0000256" key="12">
    <source>
        <dbReference type="ARBA" id="ARBA00022871"/>
    </source>
</evidence>
<dbReference type="Pfam" id="PF00271">
    <property type="entry name" value="Helicase_C"/>
    <property type="match status" value="1"/>
</dbReference>
<proteinExistence type="inferred from homology"/>
<evidence type="ECO:0000256" key="7">
    <source>
        <dbReference type="ARBA" id="ARBA00022741"/>
    </source>
</evidence>
<evidence type="ECO:0000256" key="15">
    <source>
        <dbReference type="ARBA" id="ARBA00047984"/>
    </source>
</evidence>
<dbReference type="GO" id="GO:0005524">
    <property type="term" value="F:ATP binding"/>
    <property type="evidence" value="ECO:0007669"/>
    <property type="project" value="UniProtKB-KW"/>
</dbReference>
<dbReference type="Pfam" id="PF21010">
    <property type="entry name" value="HA2_C"/>
    <property type="match status" value="1"/>
</dbReference>
<evidence type="ECO:0000259" key="18">
    <source>
        <dbReference type="PROSITE" id="PS51192"/>
    </source>
</evidence>
<dbReference type="SMART" id="SM00333">
    <property type="entry name" value="TUDOR"/>
    <property type="match status" value="1"/>
</dbReference>
<dbReference type="InterPro" id="IPR001650">
    <property type="entry name" value="Helicase_C-like"/>
</dbReference>
<evidence type="ECO:0000256" key="10">
    <source>
        <dbReference type="ARBA" id="ARBA00022806"/>
    </source>
</evidence>
<dbReference type="InterPro" id="IPR035437">
    <property type="entry name" value="SNase_OB-fold_sf"/>
</dbReference>
<dbReference type="PANTHER" id="PTHR18934:SF113">
    <property type="entry name" value="ATP-DEPENDENT RNA HELICASE TDRD9"/>
    <property type="match status" value="1"/>
</dbReference>
<evidence type="ECO:0000256" key="3">
    <source>
        <dbReference type="ARBA" id="ARBA00012552"/>
    </source>
</evidence>
<keyword evidence="12" id="KW-0744">Spermatogenesis</keyword>
<dbReference type="InterPro" id="IPR002464">
    <property type="entry name" value="DNA/RNA_helicase_DEAH_CS"/>
</dbReference>
<dbReference type="GO" id="GO:0030154">
    <property type="term" value="P:cell differentiation"/>
    <property type="evidence" value="ECO:0007669"/>
    <property type="project" value="UniProtKB-KW"/>
</dbReference>
<dbReference type="SMART" id="SM00487">
    <property type="entry name" value="DEXDc"/>
    <property type="match status" value="1"/>
</dbReference>
<dbReference type="GO" id="GO:0007283">
    <property type="term" value="P:spermatogenesis"/>
    <property type="evidence" value="ECO:0007669"/>
    <property type="project" value="UniProtKB-KW"/>
</dbReference>
<dbReference type="EMBL" id="JALNTZ010000006">
    <property type="protein sequence ID" value="KAJ3647621.1"/>
    <property type="molecule type" value="Genomic_DNA"/>
</dbReference>
<feature type="compositionally biased region" description="Acidic residues" evidence="16">
    <location>
        <begin position="30"/>
        <end position="46"/>
    </location>
</feature>
<accession>A0AA38I3S4</accession>
<sequence>MGDLLADLLNNRIEPVPTRGQVNGVMDYGVSDDEDDDVWDSEDDSDTEQQEYVQKEFETYFPRQQEETGGLTDIEDGHEESLLGTDIMELVHVPVVFSKYRFDTYYKKELPIDSFKNTILNTMNTNSVVIIQGPTGCGKTTQVPQYILDQCRETKSPCNIVVTQPRRIAAINIAQRVCEERGWAIGTVCGYQVGLDRNVGEDVILTYMTTEVLLQKLILQKNLNKYSHVIIDEVHERNKSLDFLLLIVRKYLFTNSPSVKVILMSATMEADDFAYYFRSIPRNNPDNFLPAPILYVNKKSEYETNIYYVEQFAQSVLSQISYSIDDPCIMPQQYEMCSKLIKIFDELDEKEVPNGDDTLHGSVLVFLPGYHEIEEMHKLLVEKKNTSLDWDIVPLHSSLTSEHMFKAFQKPKSGCRKIILSTNIAESSVTVPDVKYVIDFCLTKIMTMNEVTKFSTLSLQWASRNNCIQRAGRVGRVSSGRVYRLVPCTFYECQMQESTLPELQRAPLENVILYMKLLDLNDTPKNVLSLAISPPNLRDVETCIWNLKEAGALLTTCRGHKTPADGDITFIGRIMGSLPIDIRLSKLIILGHMFSCLQETVIMAAGCMTRNIFVQNFHARIKCYRKKLLWADRSCSDFMTLLNLYNVWMNKKRENAFRNISEEYGWCKTNFVNLKGLREWDLLIKEINGRLKKFSIEQAVGPNRVPLSAIEKPTVLKIIICGAFYPNYFVRSSDYGQVDSREAVKILNGRDPNKTVYFSNMKVNQPGHIYVRQIKQMLQVDHNDSVQIGFDAQSTKVFVEFNNVQQPEQVTVEGRQFIATIPGNIGVDVYEAVRKRQLNTPFRLRILPDHKAWAFANSTEEKNKKKEEEEELNCFTAVEYSPLPPLDLEYITVTVTHIVDASHFYCQNWNDETRILLDKIFTALNNPGVFLEPLDTDEKVYLNGKFYAAKFNEDNKFYRCQVVDLKPGKPYIAHVRFVDYGNFQKVPSNRLYHLPQDCPECHVKPIAMCCVLSEVQPDLVTNPKGLWIDEVNETFKKKVDKVLLNAKVYSVVDDIVHLELYRQRCSTSFNQYLIDMSFGLKCEESQRSKMDHELRQKVLRSENPNNVSTLYKQLTTARNYTDFEEPSTSDATDIVELRGPFSPLEMKVCGLVQASVGASVRIDGDSVNAVLLDDNPDDPHARLLVAATVSQSALGQSIKLSQTTVMPSIPGLPMLVTLLFCPNMEPKLTPDGSRVASILCGMGCKEFSGKPNFPMHDISLVLDTELHKELVAKINQLRYYMNAAVKTMSNMHDGLSGSSDLFTYQMFLKENLFSLLHMRQRSVDRVRIKYADVWNKTLCGEVAVMTVDKVDQEGTQVRIESDDEAIWPLMWFVDLKDDVGARMTIDKNLNELLLVAKRLAPEREIACELCATAPMRTISEVRLHLFKKQHKENLQKYETREQN</sequence>
<keyword evidence="7" id="KW-0547">Nucleotide-binding</keyword>
<comment type="similarity">
    <text evidence="2">Belongs to the DEAD box helicase family. DEAH subfamily.</text>
</comment>
<dbReference type="PROSITE" id="PS51194">
    <property type="entry name" value="HELICASE_CTER"/>
    <property type="match status" value="1"/>
</dbReference>
<name>A0AA38I3S4_9CUCU</name>
<dbReference type="Proteomes" id="UP001168821">
    <property type="component" value="Unassembled WGS sequence"/>
</dbReference>
<keyword evidence="9" id="KW-0378">Hydrolase</keyword>
<dbReference type="Gene3D" id="2.40.50.90">
    <property type="match status" value="1"/>
</dbReference>
<dbReference type="CDD" id="cd18791">
    <property type="entry name" value="SF2_C_RHA"/>
    <property type="match status" value="1"/>
</dbReference>
<dbReference type="PANTHER" id="PTHR18934">
    <property type="entry name" value="ATP-DEPENDENT RNA HELICASE"/>
    <property type="match status" value="1"/>
</dbReference>
<dbReference type="CDD" id="cd20379">
    <property type="entry name" value="Tudor_dTUD-like"/>
    <property type="match status" value="1"/>
</dbReference>
<comment type="subcellular location">
    <subcellularLocation>
        <location evidence="1">Cytoplasm</location>
    </subcellularLocation>
</comment>
<dbReference type="Gene3D" id="2.30.30.140">
    <property type="match status" value="1"/>
</dbReference>
<dbReference type="Gene3D" id="3.40.50.300">
    <property type="entry name" value="P-loop containing nucleotide triphosphate hydrolases"/>
    <property type="match status" value="2"/>
</dbReference>
<evidence type="ECO:0000256" key="4">
    <source>
        <dbReference type="ARBA" id="ARBA00013352"/>
    </source>
</evidence>
<dbReference type="PROSITE" id="PS50304">
    <property type="entry name" value="TUDOR"/>
    <property type="match status" value="1"/>
</dbReference>
<gene>
    <name evidence="20" type="ORF">Zmor_019488</name>
</gene>
<comment type="caution">
    <text evidence="20">The sequence shown here is derived from an EMBL/GenBank/DDBJ whole genome shotgun (WGS) entry which is preliminary data.</text>
</comment>
<dbReference type="SUPFAM" id="SSF63748">
    <property type="entry name" value="Tudor/PWWP/MBT"/>
    <property type="match status" value="1"/>
</dbReference>
<comment type="catalytic activity">
    <reaction evidence="15">
        <text>ATP + H2O = ADP + phosphate + H(+)</text>
        <dbReference type="Rhea" id="RHEA:13065"/>
        <dbReference type="ChEBI" id="CHEBI:15377"/>
        <dbReference type="ChEBI" id="CHEBI:15378"/>
        <dbReference type="ChEBI" id="CHEBI:30616"/>
        <dbReference type="ChEBI" id="CHEBI:43474"/>
        <dbReference type="ChEBI" id="CHEBI:456216"/>
        <dbReference type="EC" id="3.6.4.13"/>
    </reaction>
</comment>
<evidence type="ECO:0000256" key="5">
    <source>
        <dbReference type="ARBA" id="ARBA00022473"/>
    </source>
</evidence>
<dbReference type="InterPro" id="IPR007502">
    <property type="entry name" value="Helicase-assoc_dom"/>
</dbReference>
<keyword evidence="11" id="KW-0067">ATP-binding</keyword>
<keyword evidence="14" id="KW-0469">Meiosis</keyword>
<keyword evidence="6" id="KW-0963">Cytoplasm</keyword>
<reference evidence="20" key="1">
    <citation type="journal article" date="2023" name="G3 (Bethesda)">
        <title>Whole genome assemblies of Zophobas morio and Tenebrio molitor.</title>
        <authorList>
            <person name="Kaur S."/>
            <person name="Stinson S.A."/>
            <person name="diCenzo G.C."/>
        </authorList>
    </citation>
    <scope>NUCLEOTIDE SEQUENCE</scope>
    <source>
        <strain evidence="20">QUZm001</strain>
    </source>
</reference>
<dbReference type="GO" id="GO:0016787">
    <property type="term" value="F:hydrolase activity"/>
    <property type="evidence" value="ECO:0007669"/>
    <property type="project" value="UniProtKB-KW"/>
</dbReference>
<keyword evidence="21" id="KW-1185">Reference proteome</keyword>
<dbReference type="SMART" id="SM00847">
    <property type="entry name" value="HA2"/>
    <property type="match status" value="1"/>
</dbReference>
<evidence type="ECO:0000259" key="17">
    <source>
        <dbReference type="PROSITE" id="PS50304"/>
    </source>
</evidence>
<dbReference type="InterPro" id="IPR014001">
    <property type="entry name" value="Helicase_ATP-bd"/>
</dbReference>
<dbReference type="PROSITE" id="PS00690">
    <property type="entry name" value="DEAH_ATP_HELICASE"/>
    <property type="match status" value="1"/>
</dbReference>
<keyword evidence="5" id="KW-0217">Developmental protein</keyword>
<keyword evidence="13" id="KW-0943">RNA-mediated gene silencing</keyword>
<evidence type="ECO:0000256" key="6">
    <source>
        <dbReference type="ARBA" id="ARBA00022490"/>
    </source>
</evidence>
<feature type="domain" description="Helicase C-terminal" evidence="19">
    <location>
        <begin position="339"/>
        <end position="519"/>
    </location>
</feature>
<feature type="region of interest" description="Disordered" evidence="16">
    <location>
        <begin position="20"/>
        <end position="46"/>
    </location>
</feature>
<dbReference type="PROSITE" id="PS51192">
    <property type="entry name" value="HELICASE_ATP_BIND_1"/>
    <property type="match status" value="1"/>
</dbReference>
<evidence type="ECO:0000259" key="19">
    <source>
        <dbReference type="PROSITE" id="PS51194"/>
    </source>
</evidence>
<dbReference type="InterPro" id="IPR002999">
    <property type="entry name" value="Tudor"/>
</dbReference>
<dbReference type="SUPFAM" id="SSF52540">
    <property type="entry name" value="P-loop containing nucleoside triphosphate hydrolases"/>
    <property type="match status" value="1"/>
</dbReference>
<dbReference type="GO" id="GO:0005737">
    <property type="term" value="C:cytoplasm"/>
    <property type="evidence" value="ECO:0007669"/>
    <property type="project" value="UniProtKB-SubCell"/>
</dbReference>
<evidence type="ECO:0000256" key="13">
    <source>
        <dbReference type="ARBA" id="ARBA00023158"/>
    </source>
</evidence>
<dbReference type="Gene3D" id="1.20.120.1080">
    <property type="match status" value="1"/>
</dbReference>
<dbReference type="InterPro" id="IPR011545">
    <property type="entry name" value="DEAD/DEAH_box_helicase_dom"/>
</dbReference>
<evidence type="ECO:0000256" key="16">
    <source>
        <dbReference type="SAM" id="MobiDB-lite"/>
    </source>
</evidence>
<evidence type="ECO:0000256" key="2">
    <source>
        <dbReference type="ARBA" id="ARBA00008792"/>
    </source>
</evidence>
<protein>
    <recommendedName>
        <fullName evidence="4">Probable ATP-dependent RNA helicase spindle-E</fullName>
        <ecNumber evidence="3">3.6.4.13</ecNumber>
    </recommendedName>
</protein>
<evidence type="ECO:0000313" key="21">
    <source>
        <dbReference type="Proteomes" id="UP001168821"/>
    </source>
</evidence>
<organism evidence="20 21">
    <name type="scientific">Zophobas morio</name>
    <dbReference type="NCBI Taxonomy" id="2755281"/>
    <lineage>
        <taxon>Eukaryota</taxon>
        <taxon>Metazoa</taxon>
        <taxon>Ecdysozoa</taxon>
        <taxon>Arthropoda</taxon>
        <taxon>Hexapoda</taxon>
        <taxon>Insecta</taxon>
        <taxon>Pterygota</taxon>
        <taxon>Neoptera</taxon>
        <taxon>Endopterygota</taxon>
        <taxon>Coleoptera</taxon>
        <taxon>Polyphaga</taxon>
        <taxon>Cucujiformia</taxon>
        <taxon>Tenebrionidae</taxon>
        <taxon>Zophobas</taxon>
    </lineage>
</organism>
<keyword evidence="10" id="KW-0347">Helicase</keyword>
<dbReference type="EC" id="3.6.4.13" evidence="3"/>